<dbReference type="PANTHER" id="PTHR43617">
    <property type="entry name" value="L-AMINO ACID N-ACETYLTRANSFERASE"/>
    <property type="match status" value="1"/>
</dbReference>
<evidence type="ECO:0000313" key="2">
    <source>
        <dbReference type="EMBL" id="MET3728227.1"/>
    </source>
</evidence>
<dbReference type="SUPFAM" id="SSF55729">
    <property type="entry name" value="Acyl-CoA N-acyltransferases (Nat)"/>
    <property type="match status" value="2"/>
</dbReference>
<feature type="domain" description="N-acetyltransferase" evidence="1">
    <location>
        <begin position="1"/>
        <end position="143"/>
    </location>
</feature>
<dbReference type="InterPro" id="IPR000182">
    <property type="entry name" value="GNAT_dom"/>
</dbReference>
<comment type="caution">
    <text evidence="2">The sequence shown here is derived from an EMBL/GenBank/DDBJ whole genome shotgun (WGS) entry which is preliminary data.</text>
</comment>
<evidence type="ECO:0000313" key="3">
    <source>
        <dbReference type="Proteomes" id="UP001549097"/>
    </source>
</evidence>
<dbReference type="PROSITE" id="PS51186">
    <property type="entry name" value="GNAT"/>
    <property type="match status" value="2"/>
</dbReference>
<keyword evidence="3" id="KW-1185">Reference proteome</keyword>
<dbReference type="Pfam" id="PF00583">
    <property type="entry name" value="Acetyltransf_1"/>
    <property type="match status" value="2"/>
</dbReference>
<dbReference type="PANTHER" id="PTHR43617:SF20">
    <property type="entry name" value="N-ALPHA-ACETYLTRANSFERASE RIMI"/>
    <property type="match status" value="1"/>
</dbReference>
<evidence type="ECO:0000259" key="1">
    <source>
        <dbReference type="PROSITE" id="PS51186"/>
    </source>
</evidence>
<organism evidence="2 3">
    <name type="scientific">Fictibacillus halophilus</name>
    <dbReference type="NCBI Taxonomy" id="1610490"/>
    <lineage>
        <taxon>Bacteria</taxon>
        <taxon>Bacillati</taxon>
        <taxon>Bacillota</taxon>
        <taxon>Bacilli</taxon>
        <taxon>Bacillales</taxon>
        <taxon>Fictibacillaceae</taxon>
        <taxon>Fictibacillus</taxon>
    </lineage>
</organism>
<name>A0ABV2LKX7_9BACL</name>
<dbReference type="Gene3D" id="3.40.630.30">
    <property type="match status" value="1"/>
</dbReference>
<reference evidence="2 3" key="1">
    <citation type="submission" date="2024-06" db="EMBL/GenBank/DDBJ databases">
        <title>Genomic Encyclopedia of Type Strains, Phase IV (KMG-IV): sequencing the most valuable type-strain genomes for metagenomic binning, comparative biology and taxonomic classification.</title>
        <authorList>
            <person name="Goeker M."/>
        </authorList>
    </citation>
    <scope>NUCLEOTIDE SEQUENCE [LARGE SCALE GENOMIC DNA]</scope>
    <source>
        <strain evidence="2 3">DSM 100124</strain>
    </source>
</reference>
<gene>
    <name evidence="2" type="ORF">ABID52_001808</name>
</gene>
<proteinExistence type="predicted"/>
<feature type="domain" description="N-acetyltransferase" evidence="1">
    <location>
        <begin position="140"/>
        <end position="273"/>
    </location>
</feature>
<sequence length="273" mass="31547">MLTKQQLQDIKKLQNECQTHDNIQLKLNWNMLENRQSHQLDFLHYEKDELVAFLGMYPFGSTVEVCGMVKPSERRKGHFQRLLQEGMEEAKQSQYKKILLNTPAGSNAAKAFLDKIGANYTFSEHQMVWQQSSLEPVEGLTLRQANEDDLDMRIRLSVEAFGMSREDAQPMERSFNKERNTDMLMIDVDDRTVGKIRVSQKDGEAWIYGFSILPEYQGRGIGRKVLRQVIKDQSSAGYSVHLEVETKNDHALGLYKAVGFKVVHSQDYYTYLL</sequence>
<dbReference type="CDD" id="cd04301">
    <property type="entry name" value="NAT_SF"/>
    <property type="match status" value="2"/>
</dbReference>
<dbReference type="Proteomes" id="UP001549097">
    <property type="component" value="Unassembled WGS sequence"/>
</dbReference>
<dbReference type="RefSeq" id="WP_198767455.1">
    <property type="nucleotide sequence ID" value="NZ_JAEACF010000001.1"/>
</dbReference>
<dbReference type="InterPro" id="IPR016181">
    <property type="entry name" value="Acyl_CoA_acyltransferase"/>
</dbReference>
<dbReference type="InterPro" id="IPR050276">
    <property type="entry name" value="MshD_Acetyltransferase"/>
</dbReference>
<accession>A0ABV2LKX7</accession>
<protein>
    <submittedName>
        <fullName evidence="2">Ribosomal protein S18 acetylase RimI-like enzyme</fullName>
    </submittedName>
</protein>
<dbReference type="EMBL" id="JBEPMP010000001">
    <property type="protein sequence ID" value="MET3728227.1"/>
    <property type="molecule type" value="Genomic_DNA"/>
</dbReference>